<dbReference type="STRING" id="457427.SSOG_03336"/>
<name>D9WLN2_9ACTN</name>
<protein>
    <submittedName>
        <fullName evidence="1">Uncharacterized protein</fullName>
    </submittedName>
</protein>
<proteinExistence type="predicted"/>
<gene>
    <name evidence="1" type="ORF">SSOG_03336</name>
</gene>
<dbReference type="RefSeq" id="WP_009715440.1">
    <property type="nucleotide sequence ID" value="NZ_GG657754.1"/>
</dbReference>
<sequence length="91" mass="10239">MSPDRRVQSEWRIETAPVGLRVRREGNQLALTLRVVRLGKPVALAPLVLTLDESEQLHAGLCFALGPEPARADAPECRRSVRYPGGRERYY</sequence>
<keyword evidence="2" id="KW-1185">Reference proteome</keyword>
<dbReference type="Proteomes" id="UP000003963">
    <property type="component" value="Unassembled WGS sequence"/>
</dbReference>
<dbReference type="EMBL" id="GG657754">
    <property type="protein sequence ID" value="EFL23622.1"/>
    <property type="molecule type" value="Genomic_DNA"/>
</dbReference>
<accession>D9WLN2</accession>
<evidence type="ECO:0000313" key="2">
    <source>
        <dbReference type="Proteomes" id="UP000003963"/>
    </source>
</evidence>
<reference evidence="1 2" key="1">
    <citation type="submission" date="2009-02" db="EMBL/GenBank/DDBJ databases">
        <title>Annotation of Streptomyces hygroscopicus strain ATCC 53653.</title>
        <authorList>
            <consortium name="The Broad Institute Genome Sequencing Platform"/>
            <consortium name="Broad Institute Microbial Sequencing Center"/>
            <person name="Fischbach M."/>
            <person name="Godfrey P."/>
            <person name="Ward D."/>
            <person name="Young S."/>
            <person name="Zeng Q."/>
            <person name="Koehrsen M."/>
            <person name="Alvarado L."/>
            <person name="Berlin A.M."/>
            <person name="Bochicchio J."/>
            <person name="Borenstein D."/>
            <person name="Chapman S.B."/>
            <person name="Chen Z."/>
            <person name="Engels R."/>
            <person name="Freedman E."/>
            <person name="Gellesch M."/>
            <person name="Goldberg J."/>
            <person name="Griggs A."/>
            <person name="Gujja S."/>
            <person name="Heilman E.R."/>
            <person name="Heiman D.I."/>
            <person name="Hepburn T.A."/>
            <person name="Howarth C."/>
            <person name="Jen D."/>
            <person name="Larson L."/>
            <person name="Lewis B."/>
            <person name="Mehta T."/>
            <person name="Park D."/>
            <person name="Pearson M."/>
            <person name="Richards J."/>
            <person name="Roberts A."/>
            <person name="Saif S."/>
            <person name="Shea T.D."/>
            <person name="Shenoy N."/>
            <person name="Sisk P."/>
            <person name="Stolte C."/>
            <person name="Sykes S.N."/>
            <person name="Thomson T."/>
            <person name="Walk T."/>
            <person name="White J."/>
            <person name="Yandava C."/>
            <person name="Straight P."/>
            <person name="Clardy J."/>
            <person name="Hung D."/>
            <person name="Kolter R."/>
            <person name="Mekalanos J."/>
            <person name="Walker S."/>
            <person name="Walsh C.T."/>
            <person name="Wieland-Brown L.C."/>
            <person name="Haas B."/>
            <person name="Nusbaum C."/>
            <person name="Birren B."/>
        </authorList>
    </citation>
    <scope>NUCLEOTIDE SEQUENCE [LARGE SCALE GENOMIC DNA]</scope>
    <source>
        <strain evidence="1 2">ATCC 53653</strain>
    </source>
</reference>
<dbReference type="AlphaFoldDB" id="D9WLN2"/>
<dbReference type="HOGENOM" id="CLU_180126_0_0_11"/>
<evidence type="ECO:0000313" key="1">
    <source>
        <dbReference type="EMBL" id="EFL23622.1"/>
    </source>
</evidence>
<dbReference type="OrthoDB" id="4226808at2"/>
<organism evidence="1 2">
    <name type="scientific">Streptomyces himastatinicus ATCC 53653</name>
    <dbReference type="NCBI Taxonomy" id="457427"/>
    <lineage>
        <taxon>Bacteria</taxon>
        <taxon>Bacillati</taxon>
        <taxon>Actinomycetota</taxon>
        <taxon>Actinomycetes</taxon>
        <taxon>Kitasatosporales</taxon>
        <taxon>Streptomycetaceae</taxon>
        <taxon>Streptomyces</taxon>
        <taxon>Streptomyces violaceusniger group</taxon>
    </lineage>
</organism>